<gene>
    <name evidence="2" type="ORF">SBAD_LOCUS10892</name>
</gene>
<reference evidence="2 3" key="1">
    <citation type="submission" date="2018-11" db="EMBL/GenBank/DDBJ databases">
        <authorList>
            <consortium name="Pathogen Informatics"/>
        </authorList>
    </citation>
    <scope>NUCLEOTIDE SEQUENCE [LARGE SCALE GENOMIC DNA]</scope>
</reference>
<protein>
    <recommendedName>
        <fullName evidence="4">Major facilitator superfamily (MFS) profile domain-containing protein</fullName>
    </recommendedName>
</protein>
<dbReference type="Proteomes" id="UP000270296">
    <property type="component" value="Unassembled WGS sequence"/>
</dbReference>
<sequence length="77" mass="8644">MFQYQLSKTVIGLVFLLAGLIYTFTAPLIGYLVDHKNCTIETMIGGSLLASVAFTVFGPSPILRIPKYTFIFYAHYF</sequence>
<accession>A0A3P8GL64</accession>
<keyword evidence="1" id="KW-0812">Transmembrane</keyword>
<dbReference type="AlphaFoldDB" id="A0A3P8GL64"/>
<proteinExistence type="predicted"/>
<organism evidence="2 3">
    <name type="scientific">Soboliphyme baturini</name>
    <dbReference type="NCBI Taxonomy" id="241478"/>
    <lineage>
        <taxon>Eukaryota</taxon>
        <taxon>Metazoa</taxon>
        <taxon>Ecdysozoa</taxon>
        <taxon>Nematoda</taxon>
        <taxon>Enoplea</taxon>
        <taxon>Dorylaimia</taxon>
        <taxon>Dioctophymatida</taxon>
        <taxon>Dioctophymatoidea</taxon>
        <taxon>Soboliphymatidae</taxon>
        <taxon>Soboliphyme</taxon>
    </lineage>
</organism>
<evidence type="ECO:0000313" key="3">
    <source>
        <dbReference type="Proteomes" id="UP000270296"/>
    </source>
</evidence>
<dbReference type="InterPro" id="IPR036259">
    <property type="entry name" value="MFS_trans_sf"/>
</dbReference>
<keyword evidence="1" id="KW-1133">Transmembrane helix</keyword>
<name>A0A3P8GL64_9BILA</name>
<evidence type="ECO:0000256" key="1">
    <source>
        <dbReference type="SAM" id="Phobius"/>
    </source>
</evidence>
<dbReference type="EMBL" id="UZAM01014741">
    <property type="protein sequence ID" value="VDP35409.1"/>
    <property type="molecule type" value="Genomic_DNA"/>
</dbReference>
<keyword evidence="1" id="KW-0472">Membrane</keyword>
<dbReference type="SUPFAM" id="SSF103473">
    <property type="entry name" value="MFS general substrate transporter"/>
    <property type="match status" value="1"/>
</dbReference>
<keyword evidence="3" id="KW-1185">Reference proteome</keyword>
<dbReference type="Gene3D" id="1.20.1250.20">
    <property type="entry name" value="MFS general substrate transporter like domains"/>
    <property type="match status" value="1"/>
</dbReference>
<evidence type="ECO:0008006" key="4">
    <source>
        <dbReference type="Google" id="ProtNLM"/>
    </source>
</evidence>
<feature type="transmembrane region" description="Helical" evidence="1">
    <location>
        <begin position="39"/>
        <end position="57"/>
    </location>
</feature>
<evidence type="ECO:0000313" key="2">
    <source>
        <dbReference type="EMBL" id="VDP35409.1"/>
    </source>
</evidence>
<dbReference type="OrthoDB" id="446368at2759"/>
<feature type="transmembrane region" description="Helical" evidence="1">
    <location>
        <begin position="12"/>
        <end position="33"/>
    </location>
</feature>